<dbReference type="InterPro" id="IPR029030">
    <property type="entry name" value="Caspase-like_dom_sf"/>
</dbReference>
<sequence length="313" mass="35093">MKYGQRHKSILLYVPTFPSGSPSEGNILHLKKVYEQFVDRVTLRRYAGGYSFKDVTELHMEEEAILIFGNAKRHPKSACSAPFMEKQGKKIPIAWLPFRNSEDIRCFADTVEAVHGRAQDDCIIALLSQRHSRFTRIVNRMNDILTDKVVPLRWSSDVILREEVVNGLEEGVGLAAYFGHGRPIGWVGYYGFRAHHFEEKQAEPIGGLLSLCCKTAARKNNLLSFCEELVLNQNCAATFGAINSTLHTDNTRWSVGLCKALLQGARTIGEVIVKAMPQNASAYMGYRLIGDPLAPIYSSKKVSTQVQQIKTYP</sequence>
<dbReference type="EMBL" id="CP040710">
    <property type="protein sequence ID" value="QCX01015.1"/>
    <property type="molecule type" value="Genomic_DNA"/>
</dbReference>
<proteinExistence type="predicted"/>
<dbReference type="Pfam" id="PF01364">
    <property type="entry name" value="Peptidase_C25"/>
    <property type="match status" value="1"/>
</dbReference>
<dbReference type="GO" id="GO:0008234">
    <property type="term" value="F:cysteine-type peptidase activity"/>
    <property type="evidence" value="ECO:0007669"/>
    <property type="project" value="InterPro"/>
</dbReference>
<dbReference type="RefSeq" id="WP_138853358.1">
    <property type="nucleotide sequence ID" value="NZ_CP040710.1"/>
</dbReference>
<dbReference type="GO" id="GO:0006508">
    <property type="term" value="P:proteolysis"/>
    <property type="evidence" value="ECO:0007669"/>
    <property type="project" value="InterPro"/>
</dbReference>
<name>A0A5B7SQP2_9FLAO</name>
<reference evidence="2 3" key="1">
    <citation type="submission" date="2019-05" db="EMBL/GenBank/DDBJ databases">
        <title>Genome sequencing of F202Z8.</title>
        <authorList>
            <person name="Kwon Y.M."/>
        </authorList>
    </citation>
    <scope>NUCLEOTIDE SEQUENCE [LARGE SCALE GENOMIC DNA]</scope>
    <source>
        <strain evidence="2 3">F202Z8</strain>
    </source>
</reference>
<organism evidence="2 3">
    <name type="scientific">Aggregatimonas sangjinii</name>
    <dbReference type="NCBI Taxonomy" id="2583587"/>
    <lineage>
        <taxon>Bacteria</taxon>
        <taxon>Pseudomonadati</taxon>
        <taxon>Bacteroidota</taxon>
        <taxon>Flavobacteriia</taxon>
        <taxon>Flavobacteriales</taxon>
        <taxon>Flavobacteriaceae</taxon>
        <taxon>Aggregatimonas</taxon>
    </lineage>
</organism>
<evidence type="ECO:0000259" key="1">
    <source>
        <dbReference type="Pfam" id="PF01364"/>
    </source>
</evidence>
<feature type="domain" description="Gingipain" evidence="1">
    <location>
        <begin position="157"/>
        <end position="294"/>
    </location>
</feature>
<keyword evidence="3" id="KW-1185">Reference proteome</keyword>
<gene>
    <name evidence="2" type="ORF">FGM00_13165</name>
</gene>
<dbReference type="KEGG" id="asag:FGM00_13165"/>
<dbReference type="SUPFAM" id="SSF52129">
    <property type="entry name" value="Caspase-like"/>
    <property type="match status" value="1"/>
</dbReference>
<accession>A0A5B7SQP2</accession>
<dbReference type="AlphaFoldDB" id="A0A5B7SQP2"/>
<evidence type="ECO:0000313" key="2">
    <source>
        <dbReference type="EMBL" id="QCX01015.1"/>
    </source>
</evidence>
<dbReference type="Gene3D" id="3.40.50.1460">
    <property type="match status" value="1"/>
</dbReference>
<dbReference type="InterPro" id="IPR001769">
    <property type="entry name" value="Gingipain"/>
</dbReference>
<evidence type="ECO:0000313" key="3">
    <source>
        <dbReference type="Proteomes" id="UP000310017"/>
    </source>
</evidence>
<dbReference type="OrthoDB" id="1427287at2"/>
<dbReference type="Proteomes" id="UP000310017">
    <property type="component" value="Chromosome"/>
</dbReference>
<protein>
    <recommendedName>
        <fullName evidence="1">Gingipain domain-containing protein</fullName>
    </recommendedName>
</protein>